<sequence length="163" mass="17716">MATWATIKSPPYYLSSNFDSGSVINWPFLKFITLQWISAAVGIGLAAKGGLTEEVDEKIPDAAFIPFGEIVAVQIPLHYESKKAEDAAAAIDNMVSLGTVECEEEVDIAKLQNIEEGLSKLVWTDDVWLKEDAGETLDPDNGKNKQDSTDATSKKAKQNPSVL</sequence>
<name>A0ACC2NM09_9HYME</name>
<gene>
    <name evidence="1" type="ORF">QAD02_003167</name>
</gene>
<reference evidence="1" key="1">
    <citation type="submission" date="2023-04" db="EMBL/GenBank/DDBJ databases">
        <title>A chromosome-level genome assembly of the parasitoid wasp Eretmocerus hayati.</title>
        <authorList>
            <person name="Zhong Y."/>
            <person name="Liu S."/>
            <person name="Liu Y."/>
        </authorList>
    </citation>
    <scope>NUCLEOTIDE SEQUENCE</scope>
    <source>
        <strain evidence="1">ZJU_SS_LIU_2023</strain>
    </source>
</reference>
<comment type="caution">
    <text evidence="1">The sequence shown here is derived from an EMBL/GenBank/DDBJ whole genome shotgun (WGS) entry which is preliminary data.</text>
</comment>
<dbReference type="EMBL" id="CM056743">
    <property type="protein sequence ID" value="KAJ8671908.1"/>
    <property type="molecule type" value="Genomic_DNA"/>
</dbReference>
<organism evidence="1 2">
    <name type="scientific">Eretmocerus hayati</name>
    <dbReference type="NCBI Taxonomy" id="131215"/>
    <lineage>
        <taxon>Eukaryota</taxon>
        <taxon>Metazoa</taxon>
        <taxon>Ecdysozoa</taxon>
        <taxon>Arthropoda</taxon>
        <taxon>Hexapoda</taxon>
        <taxon>Insecta</taxon>
        <taxon>Pterygota</taxon>
        <taxon>Neoptera</taxon>
        <taxon>Endopterygota</taxon>
        <taxon>Hymenoptera</taxon>
        <taxon>Apocrita</taxon>
        <taxon>Proctotrupomorpha</taxon>
        <taxon>Chalcidoidea</taxon>
        <taxon>Aphelinidae</taxon>
        <taxon>Aphelininae</taxon>
        <taxon>Eretmocerus</taxon>
    </lineage>
</organism>
<protein>
    <submittedName>
        <fullName evidence="1">Uncharacterized protein</fullName>
    </submittedName>
</protein>
<dbReference type="Proteomes" id="UP001239111">
    <property type="component" value="Chromosome 3"/>
</dbReference>
<accession>A0ACC2NM09</accession>
<proteinExistence type="predicted"/>
<evidence type="ECO:0000313" key="1">
    <source>
        <dbReference type="EMBL" id="KAJ8671908.1"/>
    </source>
</evidence>
<evidence type="ECO:0000313" key="2">
    <source>
        <dbReference type="Proteomes" id="UP001239111"/>
    </source>
</evidence>
<keyword evidence="2" id="KW-1185">Reference proteome</keyword>